<dbReference type="PANTHER" id="PTHR32329">
    <property type="entry name" value="BIFUNCTIONAL PROTEIN [INCLUDES 2-HYDROXYACYL-COA DEHYDRATASE (N-TER) AND ITS ACTIVATOR DOMAIN (C_TERM)-RELATED"/>
    <property type="match status" value="1"/>
</dbReference>
<accession>A0A9D1HYM2</accession>
<dbReference type="Pfam" id="PF01869">
    <property type="entry name" value="BcrAD_BadFG"/>
    <property type="match status" value="2"/>
</dbReference>
<dbReference type="Pfam" id="PF09989">
    <property type="entry name" value="DUF2229"/>
    <property type="match status" value="1"/>
</dbReference>
<organism evidence="8 9">
    <name type="scientific">Candidatus Coprovicinus avistercoris</name>
    <dbReference type="NCBI Taxonomy" id="2840754"/>
    <lineage>
        <taxon>Bacteria</taxon>
        <taxon>Bacillati</taxon>
        <taxon>Actinomycetota</taxon>
        <taxon>Coriobacteriia</taxon>
        <taxon>Coriobacteriales</taxon>
        <taxon>Coriobacteriaceae</taxon>
        <taxon>Coriobacteriaceae incertae sedis</taxon>
        <taxon>Candidatus Coprovicinus</taxon>
    </lineage>
</organism>
<dbReference type="GO" id="GO:0046872">
    <property type="term" value="F:metal ion binding"/>
    <property type="evidence" value="ECO:0007669"/>
    <property type="project" value="UniProtKB-KW"/>
</dbReference>
<feature type="region of interest" description="Disordered" evidence="5">
    <location>
        <begin position="317"/>
        <end position="350"/>
    </location>
</feature>
<dbReference type="EMBL" id="DVMQ01000018">
    <property type="protein sequence ID" value="HIU24692.1"/>
    <property type="molecule type" value="Genomic_DNA"/>
</dbReference>
<feature type="domain" description="ATPase BadF/BadG/BcrA/BcrD type" evidence="6">
    <location>
        <begin position="30"/>
        <end position="289"/>
    </location>
</feature>
<dbReference type="NCBIfam" id="TIGR00241">
    <property type="entry name" value="CoA_E_activ"/>
    <property type="match status" value="1"/>
</dbReference>
<dbReference type="InterPro" id="IPR018709">
    <property type="entry name" value="CoA_activase_DUF2229"/>
</dbReference>
<proteinExistence type="predicted"/>
<feature type="domain" description="ATPase BadF/BadG/BcrA/BcrD type" evidence="6">
    <location>
        <begin position="362"/>
        <end position="616"/>
    </location>
</feature>
<dbReference type="CDD" id="cd24035">
    <property type="entry name" value="ASKHA_NBD_O66634-like_rpt2"/>
    <property type="match status" value="1"/>
</dbReference>
<dbReference type="InterPro" id="IPR002731">
    <property type="entry name" value="ATPase_BadF"/>
</dbReference>
<dbReference type="SUPFAM" id="SSF53067">
    <property type="entry name" value="Actin-like ATPase domain"/>
    <property type="match status" value="2"/>
</dbReference>
<evidence type="ECO:0000259" key="7">
    <source>
        <dbReference type="Pfam" id="PF09989"/>
    </source>
</evidence>
<protein>
    <submittedName>
        <fullName evidence="8">2-hydroxyacyl-CoA dehydratase</fullName>
    </submittedName>
</protein>
<comment type="cofactor">
    <cofactor evidence="1">
        <name>[4Fe-4S] cluster</name>
        <dbReference type="ChEBI" id="CHEBI:49883"/>
    </cofactor>
</comment>
<reference evidence="8" key="2">
    <citation type="journal article" date="2021" name="PeerJ">
        <title>Extensive microbial diversity within the chicken gut microbiome revealed by metagenomics and culture.</title>
        <authorList>
            <person name="Gilroy R."/>
            <person name="Ravi A."/>
            <person name="Getino M."/>
            <person name="Pursley I."/>
            <person name="Horton D.L."/>
            <person name="Alikhan N.F."/>
            <person name="Baker D."/>
            <person name="Gharbi K."/>
            <person name="Hall N."/>
            <person name="Watson M."/>
            <person name="Adriaenssens E.M."/>
            <person name="Foster-Nyarko E."/>
            <person name="Jarju S."/>
            <person name="Secka A."/>
            <person name="Antonio M."/>
            <person name="Oren A."/>
            <person name="Chaudhuri R.R."/>
            <person name="La Ragione R."/>
            <person name="Hildebrand F."/>
            <person name="Pallen M.J."/>
        </authorList>
    </citation>
    <scope>NUCLEOTIDE SEQUENCE</scope>
    <source>
        <strain evidence="8">ChiHjej12B11-29160</strain>
    </source>
</reference>
<evidence type="ECO:0000256" key="2">
    <source>
        <dbReference type="ARBA" id="ARBA00022723"/>
    </source>
</evidence>
<evidence type="ECO:0000256" key="3">
    <source>
        <dbReference type="ARBA" id="ARBA00023004"/>
    </source>
</evidence>
<reference evidence="8" key="1">
    <citation type="submission" date="2020-10" db="EMBL/GenBank/DDBJ databases">
        <authorList>
            <person name="Gilroy R."/>
        </authorList>
    </citation>
    <scope>NUCLEOTIDE SEQUENCE</scope>
    <source>
        <strain evidence="8">ChiHjej12B11-29160</strain>
    </source>
</reference>
<dbReference type="Gene3D" id="3.30.420.40">
    <property type="match status" value="4"/>
</dbReference>
<comment type="caution">
    <text evidence="8">The sequence shown here is derived from an EMBL/GenBank/DDBJ whole genome shotgun (WGS) entry which is preliminary data.</text>
</comment>
<dbReference type="InterPro" id="IPR051805">
    <property type="entry name" value="Dehydratase_Activator_Redct"/>
</dbReference>
<gene>
    <name evidence="8" type="ORF">IAD17_07200</name>
</gene>
<dbReference type="InterPro" id="IPR043129">
    <property type="entry name" value="ATPase_NBD"/>
</dbReference>
<dbReference type="GO" id="GO:0051536">
    <property type="term" value="F:iron-sulfur cluster binding"/>
    <property type="evidence" value="ECO:0007669"/>
    <property type="project" value="UniProtKB-KW"/>
</dbReference>
<evidence type="ECO:0000259" key="6">
    <source>
        <dbReference type="Pfam" id="PF01869"/>
    </source>
</evidence>
<name>A0A9D1HYM2_9ACTN</name>
<dbReference type="Proteomes" id="UP000824078">
    <property type="component" value="Unassembled WGS sequence"/>
</dbReference>
<keyword evidence="2" id="KW-0479">Metal-binding</keyword>
<evidence type="ECO:0000256" key="1">
    <source>
        <dbReference type="ARBA" id="ARBA00001966"/>
    </source>
</evidence>
<feature type="domain" description="DUF2229" evidence="7">
    <location>
        <begin position="740"/>
        <end position="959"/>
    </location>
</feature>
<keyword evidence="4" id="KW-0411">Iron-sulfur</keyword>
<sequence>MGIDSKIQVNAQDGVEESVCSQAAPRELYVGIDVGSTTVKLVALDVQSQECVPLISRYVRHGARQAETAAKLLEELAQTFPQSTIYAALTGSGATGLAEALQLPFVQEVVANSIAVRRLFPQAKTAIELGGQDAKIVFFERDPRTGELTVSNMRMNGSCAGGTGAFLDEIASLLEVAPEDFDGLAAAGTAVHDISGRCGVYAKTDIQPLINQGVSKEDIALSSLHAVAKQTIGGLAQGLDIEAPVVFEGGPLTFDPTLVRVFAERLGLSANETIVPERAETMMALGAALSVEELFSDRDCSMDAARAAEILRAYEKRPHEEEKPAPPFFSSEEERAEFAQRHTVPQDPESAPCVDGVLRVWLGIDSGSTTTKFALLDEHGVLVDSFYASNEGAPLDVAVAALREMYNRHEAAGEKLEVLGVGTTGYGENMFASALGADYHAVETVSHARAVRDVVPDATFVLDIGGQDMKAMWLDHGVITDVVVNEACSSGCGSFLETFARTLGIPVTSIAEAAFRSDAPARLGSRCTVFMTSSIVTEQRNGKSPDDIMAGLCRSIIENVFTKVVRIPSMDVLGDKIVVQGGTFLNDAVLRAFEQRVGHNVTRAPHAGLMGAIGVAQLTREHALASVAAGEPLPASSFIGFDALDTFSYQTENNLRCPFCSNHCNRTRVTFSNGASWVTGNRCPRGEVVGDPKDNAVRERVAAVRKRVAAVPNLFEEREKLLFKRYPVKPVRDLGDAAPTIGLPRVLAAWEWAPFWTTLVRAAGYRVRLSRKSTRAMYERGLPAVTSDTVCFPAKLVHGHLRDLADSGVDRILMPSITTVPSDNAAKTSQSMCAVVKGYPLVVANSDDPSQRWGIPFDAPLFHWYSDEDREEQLVQFLRSWAQLDTAQARDAIHQAQAAQDSFEQTMQRRGCEVLNSIEGSGWAVVLAARPYQTDELVNHGLPALFAQAGIPVLTADAVPGVHEVDLSRSRIDVVNNFHERMLGSALIAARDPRLEFVQLVSFGCGHDAYLSDEIVRMMHETGEKAPLILKLDESDATGPLSIRVRSFVATVHERRAHELAEGVVPEPHELPDPYPQKFRRGDKNRYTVLVPNTSHAFSRLMAAAASRQGLTMVSLPIGRDRAIELGKQYVHNDICFPAQVVIGECLAALESGTYDLNTTAVMMAKYVGDCRLTHYGALLRKALDDAGYAQVPIITNDGEDAHNMHPGFRLGLGASIDIATGLPMIDELEAMLRRVRPYEIEPGSADKAFEQALDELIDAIASHGALAAPAAFRHGMELLSSVKMSDAPRRPRVLIVGEYLLNFHPGANHEIERYLEDNGLEIIEARMTDVIRKIYFNRHAQSREYHVSLPLVERAWNATADEIFSASCALTDTIARNFPLHESATTLPELVGKSDTIIHHTFDAGEGVLIPGEILHHASHGVRNFVVLQPFGCLPNHVVGRGIIKRIKELYPDAQVLPLDYDPDVSFANIENRLQMLVMDARPDVEPENTEAVSKTDESMRASEETVYRWGKMVVDAAGRALDDAGQAIDDAGHALDDVAASVAAMAPTPVVSRRAARESR</sequence>
<evidence type="ECO:0000313" key="9">
    <source>
        <dbReference type="Proteomes" id="UP000824078"/>
    </source>
</evidence>
<dbReference type="InterPro" id="IPR008275">
    <property type="entry name" value="CoA_E_activase_dom"/>
</dbReference>
<evidence type="ECO:0000256" key="5">
    <source>
        <dbReference type="SAM" id="MobiDB-lite"/>
    </source>
</evidence>
<dbReference type="PANTHER" id="PTHR32329:SF4">
    <property type="entry name" value="ACTIVATOR OF 2-HYDROXYACYL-COA DEHYDRATASE"/>
    <property type="match status" value="1"/>
</dbReference>
<evidence type="ECO:0000313" key="8">
    <source>
        <dbReference type="EMBL" id="HIU24692.1"/>
    </source>
</evidence>
<keyword evidence="3" id="KW-0408">Iron</keyword>
<evidence type="ECO:0000256" key="4">
    <source>
        <dbReference type="ARBA" id="ARBA00023014"/>
    </source>
</evidence>
<dbReference type="CDD" id="cd24034">
    <property type="entry name" value="ASKHA_NBD_O66634-like_rpt1"/>
    <property type="match status" value="1"/>
</dbReference>